<dbReference type="EMBL" id="CP072110">
    <property type="protein sequence ID" value="QTH63336.1"/>
    <property type="molecule type" value="Genomic_DNA"/>
</dbReference>
<dbReference type="RefSeq" id="WP_208831393.1">
    <property type="nucleotide sequence ID" value="NZ_CP072110.1"/>
</dbReference>
<evidence type="ECO:0000313" key="1">
    <source>
        <dbReference type="EMBL" id="QTH63336.1"/>
    </source>
</evidence>
<evidence type="ECO:0000313" key="2">
    <source>
        <dbReference type="Proteomes" id="UP000682739"/>
    </source>
</evidence>
<sequence>MNKQQYLAAPEITEFIFFFKQLLSGQQGSFIQNYVPEKNKSKPFNILSFKEAFENYFWEGKDYIHSQNTLNELAKKLREAIDSNNQTEALINSLRVLDWGGVVVRHPVRWLVNAHENKLLCRKLIQCRSLLDSDSDEGFELFDGNIELRSDSATTKLFSLISNRSVIYDDRVGAAMAAIARAFLSKSNAHKVPETLNFMRGSGKRNPSDKIYKFRNKKSGELHALSNLKTNWILGELAQSEEFMVAFNSSTNLDSSSISERMRILEAALFMIGYDITTIESIG</sequence>
<keyword evidence="2" id="KW-1185">Reference proteome</keyword>
<protein>
    <submittedName>
        <fullName evidence="1">Uncharacterized protein</fullName>
    </submittedName>
</protein>
<accession>A0A975DA33</accession>
<dbReference type="KEGG" id="psym:J1N51_11425"/>
<reference evidence="1" key="1">
    <citation type="submission" date="2021-03" db="EMBL/GenBank/DDBJ databases">
        <title>Description of Psychrosphaera ytuae sp. nov. isolated from deep sea sediment of South China Sea.</title>
        <authorList>
            <person name="Zhang J."/>
            <person name="Xu X.-D."/>
        </authorList>
    </citation>
    <scope>NUCLEOTIDE SEQUENCE</scope>
    <source>
        <strain evidence="1">MTZ26</strain>
    </source>
</reference>
<gene>
    <name evidence="1" type="ORF">J1N51_11425</name>
</gene>
<dbReference type="Proteomes" id="UP000682739">
    <property type="component" value="Chromosome"/>
</dbReference>
<proteinExistence type="predicted"/>
<organism evidence="1 2">
    <name type="scientific">Psychrosphaera ytuae</name>
    <dbReference type="NCBI Taxonomy" id="2820710"/>
    <lineage>
        <taxon>Bacteria</taxon>
        <taxon>Pseudomonadati</taxon>
        <taxon>Pseudomonadota</taxon>
        <taxon>Gammaproteobacteria</taxon>
        <taxon>Alteromonadales</taxon>
        <taxon>Pseudoalteromonadaceae</taxon>
        <taxon>Psychrosphaera</taxon>
    </lineage>
</organism>
<name>A0A975DA33_9GAMM</name>
<dbReference type="AlphaFoldDB" id="A0A975DA33"/>